<dbReference type="Proteomes" id="UP000295197">
    <property type="component" value="Unassembled WGS sequence"/>
</dbReference>
<protein>
    <submittedName>
        <fullName evidence="1">Uncharacterized protein</fullName>
    </submittedName>
</protein>
<dbReference type="EMBL" id="SMBZ01000003">
    <property type="protein sequence ID" value="TCV19932.1"/>
    <property type="molecule type" value="Genomic_DNA"/>
</dbReference>
<sequence>MIDIEVSKQLEQDFEKYMLQFFAKYQRFSLEDFGTFAVSILNYNVNNHRIDKKLKEEYAYFLISLYNKGIGNRITEEHLREIAHVIAMDHQVDFNVINDLYG</sequence>
<dbReference type="RefSeq" id="WP_132776356.1">
    <property type="nucleotide sequence ID" value="NZ_SMBZ01000003.1"/>
</dbReference>
<reference evidence="1 2" key="1">
    <citation type="submission" date="2019-03" db="EMBL/GenBank/DDBJ databases">
        <title>Genomic Encyclopedia of Type Strains, Phase IV (KMG-IV): sequencing the most valuable type-strain genomes for metagenomic binning, comparative biology and taxonomic classification.</title>
        <authorList>
            <person name="Goeker M."/>
        </authorList>
    </citation>
    <scope>NUCLEOTIDE SEQUENCE [LARGE SCALE GENOMIC DNA]</scope>
    <source>
        <strain evidence="1 2">DSM 22362</strain>
    </source>
</reference>
<evidence type="ECO:0000313" key="1">
    <source>
        <dbReference type="EMBL" id="TCV19932.1"/>
    </source>
</evidence>
<keyword evidence="2" id="KW-1185">Reference proteome</keyword>
<organism evidence="1 2">
    <name type="scientific">Sphingobacterium alimentarium</name>
    <dbReference type="NCBI Taxonomy" id="797292"/>
    <lineage>
        <taxon>Bacteria</taxon>
        <taxon>Pseudomonadati</taxon>
        <taxon>Bacteroidota</taxon>
        <taxon>Sphingobacteriia</taxon>
        <taxon>Sphingobacteriales</taxon>
        <taxon>Sphingobacteriaceae</taxon>
        <taxon>Sphingobacterium</taxon>
    </lineage>
</organism>
<accession>A0A4R3VW95</accession>
<name>A0A4R3VW95_9SPHI</name>
<evidence type="ECO:0000313" key="2">
    <source>
        <dbReference type="Proteomes" id="UP000295197"/>
    </source>
</evidence>
<proteinExistence type="predicted"/>
<dbReference type="AlphaFoldDB" id="A0A4R3VW95"/>
<comment type="caution">
    <text evidence="1">The sequence shown here is derived from an EMBL/GenBank/DDBJ whole genome shotgun (WGS) entry which is preliminary data.</text>
</comment>
<gene>
    <name evidence="1" type="ORF">EDC17_100331</name>
</gene>
<dbReference type="OrthoDB" id="710581at2"/>